<evidence type="ECO:0000313" key="1">
    <source>
        <dbReference type="EMBL" id="SVE42955.1"/>
    </source>
</evidence>
<dbReference type="AlphaFoldDB" id="A0A383DFB9"/>
<protein>
    <submittedName>
        <fullName evidence="1">Uncharacterized protein</fullName>
    </submittedName>
</protein>
<gene>
    <name evidence="1" type="ORF">METZ01_LOCUS495809</name>
</gene>
<name>A0A383DFB9_9ZZZZ</name>
<organism evidence="1">
    <name type="scientific">marine metagenome</name>
    <dbReference type="NCBI Taxonomy" id="408172"/>
    <lineage>
        <taxon>unclassified sequences</taxon>
        <taxon>metagenomes</taxon>
        <taxon>ecological metagenomes</taxon>
    </lineage>
</organism>
<feature type="non-terminal residue" evidence="1">
    <location>
        <position position="220"/>
    </location>
</feature>
<reference evidence="1" key="1">
    <citation type="submission" date="2018-05" db="EMBL/GenBank/DDBJ databases">
        <authorList>
            <person name="Lanie J.A."/>
            <person name="Ng W.-L."/>
            <person name="Kazmierczak K.M."/>
            <person name="Andrzejewski T.M."/>
            <person name="Davidsen T.M."/>
            <person name="Wayne K.J."/>
            <person name="Tettelin H."/>
            <person name="Glass J.I."/>
            <person name="Rusch D."/>
            <person name="Podicherti R."/>
            <person name="Tsui H.-C.T."/>
            <person name="Winkler M.E."/>
        </authorList>
    </citation>
    <scope>NUCLEOTIDE SEQUENCE</scope>
</reference>
<dbReference type="EMBL" id="UINC01216708">
    <property type="protein sequence ID" value="SVE42955.1"/>
    <property type="molecule type" value="Genomic_DNA"/>
</dbReference>
<sequence>MLDIFTTASAIPRFWVAINQDQAERYLKKLTSITDGLKNISLEFKDDNFYHTDTPSVQLLTAVIDKILSRGNPTFINLRFENELASMLDKLGMNFVDLKEYTDGREIGFGLDVKQTLDIEKTLESAQNISYKSHSKKLTDNTINDALKDEDKGLSSPSEEKFYSHIGDVFSKNFQSQFMRQASITDLIGKENEDVKNGKVDFAIEYKSQRYVIEIDGEDH</sequence>
<proteinExistence type="predicted"/>
<accession>A0A383DFB9</accession>